<evidence type="ECO:0000256" key="1">
    <source>
        <dbReference type="ARBA" id="ARBA00004651"/>
    </source>
</evidence>
<proteinExistence type="predicted"/>
<sequence length="190" mass="22181">MEDSLRHPYHVLLVYLFAMHFSGLVYAMGVICSPLFKNNRELPYKSKYPFDYKASPYYEIIYITQSITLIYIVIECICGIDFLFMAICENVTAQCRLLQQVLLKFGTKEMLDFNRKMELLFDLSGNNNTEKYSTEESKFLYRCIRHHQLLSRVVQKTAKVYQLIAFFQLGFSIISLCLSSVLLTRVSVSK</sequence>
<dbReference type="GO" id="GO:0007165">
    <property type="term" value="P:signal transduction"/>
    <property type="evidence" value="ECO:0007669"/>
    <property type="project" value="UniProtKB-KW"/>
</dbReference>
<comment type="subcellular location">
    <subcellularLocation>
        <location evidence="1">Cell membrane</location>
        <topology evidence="1">Multi-pass membrane protein</topology>
    </subcellularLocation>
</comment>
<feature type="transmembrane region" description="Helical" evidence="10">
    <location>
        <begin position="160"/>
        <end position="183"/>
    </location>
</feature>
<dbReference type="GO" id="GO:0005886">
    <property type="term" value="C:plasma membrane"/>
    <property type="evidence" value="ECO:0007669"/>
    <property type="project" value="UniProtKB-SubCell"/>
</dbReference>
<keyword evidence="2" id="KW-1003">Cell membrane</keyword>
<keyword evidence="5" id="KW-0552">Olfaction</keyword>
<evidence type="ECO:0000256" key="6">
    <source>
        <dbReference type="ARBA" id="ARBA00022989"/>
    </source>
</evidence>
<dbReference type="GO" id="GO:0004984">
    <property type="term" value="F:olfactory receptor activity"/>
    <property type="evidence" value="ECO:0007669"/>
    <property type="project" value="InterPro"/>
</dbReference>
<keyword evidence="3" id="KW-0716">Sensory transduction</keyword>
<evidence type="ECO:0000313" key="11">
    <source>
        <dbReference type="EMBL" id="KAJ8938751.1"/>
    </source>
</evidence>
<keyword evidence="9" id="KW-0807">Transducer</keyword>
<feature type="transmembrane region" description="Helical" evidence="10">
    <location>
        <begin position="12"/>
        <end position="36"/>
    </location>
</feature>
<evidence type="ECO:0000313" key="12">
    <source>
        <dbReference type="Proteomes" id="UP001162156"/>
    </source>
</evidence>
<reference evidence="11" key="1">
    <citation type="journal article" date="2023" name="Insect Mol. Biol.">
        <title>Genome sequencing provides insights into the evolution of gene families encoding plant cell wall-degrading enzymes in longhorned beetles.</title>
        <authorList>
            <person name="Shin N.R."/>
            <person name="Okamura Y."/>
            <person name="Kirsch R."/>
            <person name="Pauchet Y."/>
        </authorList>
    </citation>
    <scope>NUCLEOTIDE SEQUENCE</scope>
    <source>
        <strain evidence="11">RBIC_L_NR</strain>
    </source>
</reference>
<dbReference type="PANTHER" id="PTHR21137:SF35">
    <property type="entry name" value="ODORANT RECEPTOR 19A-RELATED"/>
    <property type="match status" value="1"/>
</dbReference>
<keyword evidence="8" id="KW-0675">Receptor</keyword>
<dbReference type="Pfam" id="PF02949">
    <property type="entry name" value="7tm_6"/>
    <property type="match status" value="1"/>
</dbReference>
<evidence type="ECO:0000256" key="10">
    <source>
        <dbReference type="SAM" id="Phobius"/>
    </source>
</evidence>
<evidence type="ECO:0000256" key="4">
    <source>
        <dbReference type="ARBA" id="ARBA00022692"/>
    </source>
</evidence>
<evidence type="ECO:0000256" key="5">
    <source>
        <dbReference type="ARBA" id="ARBA00022725"/>
    </source>
</evidence>
<keyword evidence="7 10" id="KW-0472">Membrane</keyword>
<dbReference type="PANTHER" id="PTHR21137">
    <property type="entry name" value="ODORANT RECEPTOR"/>
    <property type="match status" value="1"/>
</dbReference>
<gene>
    <name evidence="11" type="ORF">NQ314_011348</name>
</gene>
<evidence type="ECO:0000256" key="2">
    <source>
        <dbReference type="ARBA" id="ARBA00022475"/>
    </source>
</evidence>
<dbReference type="EMBL" id="JANEYF010003158">
    <property type="protein sequence ID" value="KAJ8938751.1"/>
    <property type="molecule type" value="Genomic_DNA"/>
</dbReference>
<evidence type="ECO:0000256" key="9">
    <source>
        <dbReference type="ARBA" id="ARBA00023224"/>
    </source>
</evidence>
<comment type="caution">
    <text evidence="11">The sequence shown here is derived from an EMBL/GenBank/DDBJ whole genome shotgun (WGS) entry which is preliminary data.</text>
</comment>
<organism evidence="11 12">
    <name type="scientific">Rhamnusium bicolor</name>
    <dbReference type="NCBI Taxonomy" id="1586634"/>
    <lineage>
        <taxon>Eukaryota</taxon>
        <taxon>Metazoa</taxon>
        <taxon>Ecdysozoa</taxon>
        <taxon>Arthropoda</taxon>
        <taxon>Hexapoda</taxon>
        <taxon>Insecta</taxon>
        <taxon>Pterygota</taxon>
        <taxon>Neoptera</taxon>
        <taxon>Endopterygota</taxon>
        <taxon>Coleoptera</taxon>
        <taxon>Polyphaga</taxon>
        <taxon>Cucujiformia</taxon>
        <taxon>Chrysomeloidea</taxon>
        <taxon>Cerambycidae</taxon>
        <taxon>Lepturinae</taxon>
        <taxon>Rhagiini</taxon>
        <taxon>Rhamnusium</taxon>
    </lineage>
</organism>
<accession>A0AAV8XIY7</accession>
<evidence type="ECO:0000256" key="7">
    <source>
        <dbReference type="ARBA" id="ARBA00023136"/>
    </source>
</evidence>
<keyword evidence="6 10" id="KW-1133">Transmembrane helix</keyword>
<evidence type="ECO:0000256" key="3">
    <source>
        <dbReference type="ARBA" id="ARBA00022606"/>
    </source>
</evidence>
<dbReference type="InterPro" id="IPR004117">
    <property type="entry name" value="7tm6_olfct_rcpt"/>
</dbReference>
<name>A0AAV8XIY7_9CUCU</name>
<protein>
    <submittedName>
        <fullName evidence="11">Uncharacterized protein</fullName>
    </submittedName>
</protein>
<keyword evidence="4 10" id="KW-0812">Transmembrane</keyword>
<dbReference type="Proteomes" id="UP001162156">
    <property type="component" value="Unassembled WGS sequence"/>
</dbReference>
<dbReference type="GO" id="GO:0005549">
    <property type="term" value="F:odorant binding"/>
    <property type="evidence" value="ECO:0007669"/>
    <property type="project" value="InterPro"/>
</dbReference>
<feature type="transmembrane region" description="Helical" evidence="10">
    <location>
        <begin position="60"/>
        <end position="87"/>
    </location>
</feature>
<keyword evidence="12" id="KW-1185">Reference proteome</keyword>
<evidence type="ECO:0000256" key="8">
    <source>
        <dbReference type="ARBA" id="ARBA00023170"/>
    </source>
</evidence>
<dbReference type="AlphaFoldDB" id="A0AAV8XIY7"/>